<feature type="non-terminal residue" evidence="1">
    <location>
        <position position="56"/>
    </location>
</feature>
<dbReference type="GO" id="GO:0008047">
    <property type="term" value="F:enzyme activator activity"/>
    <property type="evidence" value="ECO:0007669"/>
    <property type="project" value="TreeGrafter"/>
</dbReference>
<dbReference type="PANTHER" id="PTHR13779">
    <property type="entry name" value="WERNER HELICASE-INTERACTING PROTEIN 1 FAMILY MEMBER"/>
    <property type="match status" value="1"/>
</dbReference>
<proteinExistence type="predicted"/>
<dbReference type="PANTHER" id="PTHR13779:SF7">
    <property type="entry name" value="ATPASE WRNIP1"/>
    <property type="match status" value="1"/>
</dbReference>
<dbReference type="GO" id="GO:0006261">
    <property type="term" value="P:DNA-templated DNA replication"/>
    <property type="evidence" value="ECO:0007669"/>
    <property type="project" value="TreeGrafter"/>
</dbReference>
<dbReference type="AlphaFoldDB" id="A0A3M3YS25"/>
<sequence>MIMDLFSREPIAQPLAARLRATNLDEYVGQEHVLAHGKPLREALEQGALHSMIFWG</sequence>
<dbReference type="EMBL" id="RBQB01000255">
    <property type="protein sequence ID" value="RMO84554.1"/>
    <property type="molecule type" value="Genomic_DNA"/>
</dbReference>
<evidence type="ECO:0000313" key="1">
    <source>
        <dbReference type="EMBL" id="RMO84554.1"/>
    </source>
</evidence>
<dbReference type="Gene3D" id="3.40.50.300">
    <property type="entry name" value="P-loop containing nucleotide triphosphate hydrolases"/>
    <property type="match status" value="1"/>
</dbReference>
<dbReference type="Proteomes" id="UP000279372">
    <property type="component" value="Unassembled WGS sequence"/>
</dbReference>
<comment type="caution">
    <text evidence="1">The sequence shown here is derived from an EMBL/GenBank/DDBJ whole genome shotgun (WGS) entry which is preliminary data.</text>
</comment>
<evidence type="ECO:0000313" key="2">
    <source>
        <dbReference type="Proteomes" id="UP000279372"/>
    </source>
</evidence>
<gene>
    <name evidence="1" type="ORF">ALQ33_05048</name>
</gene>
<protein>
    <submittedName>
        <fullName evidence="1">Recombination factor protein RarA</fullName>
    </submittedName>
</protein>
<dbReference type="InterPro" id="IPR051314">
    <property type="entry name" value="AAA_ATPase_RarA/MGS1/WRNIP1"/>
</dbReference>
<organism evidence="1 2">
    <name type="scientific">Pseudomonas syringae pv. philadelphi</name>
    <dbReference type="NCBI Taxonomy" id="251706"/>
    <lineage>
        <taxon>Bacteria</taxon>
        <taxon>Pseudomonadati</taxon>
        <taxon>Pseudomonadota</taxon>
        <taxon>Gammaproteobacteria</taxon>
        <taxon>Pseudomonadales</taxon>
        <taxon>Pseudomonadaceae</taxon>
        <taxon>Pseudomonas</taxon>
    </lineage>
</organism>
<reference evidence="1 2" key="1">
    <citation type="submission" date="2018-08" db="EMBL/GenBank/DDBJ databases">
        <title>Recombination of ecologically and evolutionarily significant loci maintains genetic cohesion in the Pseudomonas syringae species complex.</title>
        <authorList>
            <person name="Dillon M."/>
            <person name="Thakur S."/>
            <person name="Almeida R.N.D."/>
            <person name="Weir B.S."/>
            <person name="Guttman D.S."/>
        </authorList>
    </citation>
    <scope>NUCLEOTIDE SEQUENCE [LARGE SCALE GENOMIC DNA]</scope>
    <source>
        <strain evidence="1 2">ICMP 8902</strain>
    </source>
</reference>
<name>A0A3M3YS25_9PSED</name>
<dbReference type="InterPro" id="IPR027417">
    <property type="entry name" value="P-loop_NTPase"/>
</dbReference>
<dbReference type="GO" id="GO:0000731">
    <property type="term" value="P:DNA synthesis involved in DNA repair"/>
    <property type="evidence" value="ECO:0007669"/>
    <property type="project" value="TreeGrafter"/>
</dbReference>
<accession>A0A3M3YS25</accession>
<dbReference type="GO" id="GO:0017116">
    <property type="term" value="F:single-stranded DNA helicase activity"/>
    <property type="evidence" value="ECO:0007669"/>
    <property type="project" value="TreeGrafter"/>
</dbReference>